<reference evidence="10 11" key="1">
    <citation type="submission" date="2018-08" db="EMBL/GenBank/DDBJ databases">
        <title>Vibrio isolated from the Eastern China Marginal Seas.</title>
        <authorList>
            <person name="Li Y."/>
        </authorList>
    </citation>
    <scope>NUCLEOTIDE SEQUENCE [LARGE SCALE GENOMIC DNA]</scope>
    <source>
        <strain evidence="10 11">BEI233</strain>
    </source>
</reference>
<dbReference type="Pfam" id="PF08241">
    <property type="entry name" value="Methyltransf_11"/>
    <property type="match status" value="1"/>
</dbReference>
<protein>
    <recommendedName>
        <fullName evidence="3 8">Malonyl-[acyl-carrier protein] O-methyltransferase</fullName>
        <shortName evidence="8">Malonyl-ACP O-methyltransferase</shortName>
        <ecNumber evidence="3 8">2.1.1.197</ecNumber>
    </recommendedName>
    <alternativeName>
        <fullName evidence="8">Biotin synthesis protein BioC</fullName>
    </alternativeName>
</protein>
<evidence type="ECO:0000256" key="8">
    <source>
        <dbReference type="HAMAP-Rule" id="MF_00835"/>
    </source>
</evidence>
<dbReference type="EC" id="2.1.1.197" evidence="3 8"/>
<dbReference type="CDD" id="cd02440">
    <property type="entry name" value="AdoMet_MTases"/>
    <property type="match status" value="1"/>
</dbReference>
<dbReference type="InterPro" id="IPR050602">
    <property type="entry name" value="Malonyl-ACP_OMT"/>
</dbReference>
<keyword evidence="6 8" id="KW-0949">S-adenosyl-L-methionine</keyword>
<dbReference type="GO" id="GO:0010340">
    <property type="term" value="F:carboxyl-O-methyltransferase activity"/>
    <property type="evidence" value="ECO:0007669"/>
    <property type="project" value="UniProtKB-UniRule"/>
</dbReference>
<keyword evidence="4 8" id="KW-0489">Methyltransferase</keyword>
<dbReference type="Gene3D" id="3.40.50.150">
    <property type="entry name" value="Vaccinia Virus protein VP39"/>
    <property type="match status" value="1"/>
</dbReference>
<keyword evidence="11" id="KW-1185">Reference proteome</keyword>
<comment type="similarity">
    <text evidence="8">Belongs to the methyltransferase superfamily.</text>
</comment>
<comment type="catalytic activity">
    <reaction evidence="1 8">
        <text>malonyl-[ACP] + S-adenosyl-L-methionine = malonyl-[ACP] methyl ester + S-adenosyl-L-homocysteine</text>
        <dbReference type="Rhea" id="RHEA:17105"/>
        <dbReference type="Rhea" id="RHEA-COMP:9623"/>
        <dbReference type="Rhea" id="RHEA-COMP:9954"/>
        <dbReference type="ChEBI" id="CHEBI:57856"/>
        <dbReference type="ChEBI" id="CHEBI:59789"/>
        <dbReference type="ChEBI" id="CHEBI:78449"/>
        <dbReference type="ChEBI" id="CHEBI:78845"/>
        <dbReference type="EC" id="2.1.1.197"/>
    </reaction>
</comment>
<evidence type="ECO:0000256" key="6">
    <source>
        <dbReference type="ARBA" id="ARBA00022691"/>
    </source>
</evidence>
<comment type="pathway">
    <text evidence="2 8">Cofactor biosynthesis; biotin biosynthesis.</text>
</comment>
<dbReference type="GO" id="GO:0102130">
    <property type="term" value="F:malonyl-CoA methyltransferase activity"/>
    <property type="evidence" value="ECO:0007669"/>
    <property type="project" value="UniProtKB-EC"/>
</dbReference>
<dbReference type="PANTHER" id="PTHR13090:SF1">
    <property type="entry name" value="ARGININE-HYDROXYLASE NDUFAF5, MITOCHONDRIAL"/>
    <property type="match status" value="1"/>
</dbReference>
<dbReference type="GO" id="GO:0008757">
    <property type="term" value="F:S-adenosylmethionine-dependent methyltransferase activity"/>
    <property type="evidence" value="ECO:0007669"/>
    <property type="project" value="InterPro"/>
</dbReference>
<evidence type="ECO:0000313" key="11">
    <source>
        <dbReference type="Proteomes" id="UP000273252"/>
    </source>
</evidence>
<evidence type="ECO:0000256" key="1">
    <source>
        <dbReference type="ARBA" id="ARBA00000852"/>
    </source>
</evidence>
<dbReference type="InterPro" id="IPR013216">
    <property type="entry name" value="Methyltransf_11"/>
</dbReference>
<dbReference type="NCBIfam" id="TIGR02072">
    <property type="entry name" value="BioC"/>
    <property type="match status" value="1"/>
</dbReference>
<evidence type="ECO:0000313" key="10">
    <source>
        <dbReference type="EMBL" id="RJX70214.1"/>
    </source>
</evidence>
<accession>A0A3A6QHP9</accession>
<evidence type="ECO:0000259" key="9">
    <source>
        <dbReference type="Pfam" id="PF08241"/>
    </source>
</evidence>
<dbReference type="RefSeq" id="WP_120032213.1">
    <property type="nucleotide sequence ID" value="NZ_QVMU01000012.1"/>
</dbReference>
<dbReference type="EMBL" id="QVMU01000012">
    <property type="protein sequence ID" value="RJX70214.1"/>
    <property type="molecule type" value="Genomic_DNA"/>
</dbReference>
<evidence type="ECO:0000256" key="3">
    <source>
        <dbReference type="ARBA" id="ARBA00012327"/>
    </source>
</evidence>
<feature type="domain" description="Methyltransferase type 11" evidence="9">
    <location>
        <begin position="57"/>
        <end position="150"/>
    </location>
</feature>
<keyword evidence="5 8" id="KW-0808">Transferase</keyword>
<organism evidence="10 11">
    <name type="scientific">Vibrio sinensis</name>
    <dbReference type="NCBI Taxonomy" id="2302434"/>
    <lineage>
        <taxon>Bacteria</taxon>
        <taxon>Pseudomonadati</taxon>
        <taxon>Pseudomonadota</taxon>
        <taxon>Gammaproteobacteria</taxon>
        <taxon>Vibrionales</taxon>
        <taxon>Vibrionaceae</taxon>
        <taxon>Vibrio</taxon>
    </lineage>
</organism>
<dbReference type="HAMAP" id="MF_00835">
    <property type="entry name" value="BioC"/>
    <property type="match status" value="1"/>
</dbReference>
<evidence type="ECO:0000256" key="5">
    <source>
        <dbReference type="ARBA" id="ARBA00022679"/>
    </source>
</evidence>
<dbReference type="AlphaFoldDB" id="A0A3A6QHP9"/>
<proteinExistence type="inferred from homology"/>
<dbReference type="UniPathway" id="UPA00078"/>
<dbReference type="PANTHER" id="PTHR13090">
    <property type="entry name" value="ARGININE-HYDROXYLASE NDUFAF5, MITOCHONDRIAL"/>
    <property type="match status" value="1"/>
</dbReference>
<keyword evidence="7 8" id="KW-0093">Biotin biosynthesis</keyword>
<dbReference type="OrthoDB" id="9760689at2"/>
<name>A0A3A6QHP9_9VIBR</name>
<evidence type="ECO:0000256" key="4">
    <source>
        <dbReference type="ARBA" id="ARBA00022603"/>
    </source>
</evidence>
<comment type="caution">
    <text evidence="10">The sequence shown here is derived from an EMBL/GenBank/DDBJ whole genome shotgun (WGS) entry which is preliminary data.</text>
</comment>
<comment type="function">
    <text evidence="8">Converts the free carboxyl group of a malonyl-thioester to its methyl ester by transfer of a methyl group from S-adenosyl-L-methionine (SAM). It allows to synthesize pimeloyl-ACP via the fatty acid synthetic pathway.</text>
</comment>
<evidence type="ECO:0000256" key="7">
    <source>
        <dbReference type="ARBA" id="ARBA00022756"/>
    </source>
</evidence>
<evidence type="ECO:0000256" key="2">
    <source>
        <dbReference type="ARBA" id="ARBA00004746"/>
    </source>
</evidence>
<sequence>MSLNLLGDLSSSQDKVAIADAFSKAAATYDHHAAFQRDVGHRLLDKMPSDLSNKIVLDLGCGTGYFSEQLLLRGATVICIDLSQQMLNETRKRCGDKQCHYYLADAESLPLGNDAVDYVFSSLALQWCENLAWPLSEMRRVTKAGGELFFSTLLDGSLIELKKAWAKIDSHQHVNDFVSVNQVKIALAQSHCPVHHLDLPTIVVWYDSAFSLMRDLKGIGANHVAGRSNGLTRRRSILDVERYYQAHRNIHRGLLPATYQVCLGTINL</sequence>
<dbReference type="GO" id="GO:0009102">
    <property type="term" value="P:biotin biosynthetic process"/>
    <property type="evidence" value="ECO:0007669"/>
    <property type="project" value="UniProtKB-UniRule"/>
</dbReference>
<dbReference type="GO" id="GO:0032259">
    <property type="term" value="P:methylation"/>
    <property type="evidence" value="ECO:0007669"/>
    <property type="project" value="UniProtKB-KW"/>
</dbReference>
<dbReference type="InterPro" id="IPR011814">
    <property type="entry name" value="BioC"/>
</dbReference>
<dbReference type="InterPro" id="IPR029063">
    <property type="entry name" value="SAM-dependent_MTases_sf"/>
</dbReference>
<gene>
    <name evidence="8 10" type="primary">bioC</name>
    <name evidence="10" type="ORF">DZ860_13755</name>
</gene>
<dbReference type="SUPFAM" id="SSF53335">
    <property type="entry name" value="S-adenosyl-L-methionine-dependent methyltransferases"/>
    <property type="match status" value="1"/>
</dbReference>
<dbReference type="Proteomes" id="UP000273252">
    <property type="component" value="Unassembled WGS sequence"/>
</dbReference>